<evidence type="ECO:0000256" key="7">
    <source>
        <dbReference type="ARBA" id="ARBA00048494"/>
    </source>
</evidence>
<organism evidence="9 10">
    <name type="scientific">Metschnikowia bicuspidata</name>
    <dbReference type="NCBI Taxonomy" id="27322"/>
    <lineage>
        <taxon>Eukaryota</taxon>
        <taxon>Fungi</taxon>
        <taxon>Dikarya</taxon>
        <taxon>Ascomycota</taxon>
        <taxon>Saccharomycotina</taxon>
        <taxon>Pichiomycetes</taxon>
        <taxon>Metschnikowiaceae</taxon>
        <taxon>Metschnikowia</taxon>
    </lineage>
</organism>
<dbReference type="OrthoDB" id="2125469at2759"/>
<keyword evidence="4" id="KW-0119">Carbohydrate metabolism</keyword>
<protein>
    <recommendedName>
        <fullName evidence="6">chitin deacetylase</fullName>
        <ecNumber evidence="6">3.5.1.41</ecNumber>
    </recommendedName>
</protein>
<feature type="domain" description="NodB homology" evidence="8">
    <location>
        <begin position="89"/>
        <end position="280"/>
    </location>
</feature>
<keyword evidence="2" id="KW-0479">Metal-binding</keyword>
<evidence type="ECO:0000256" key="6">
    <source>
        <dbReference type="ARBA" id="ARBA00024056"/>
    </source>
</evidence>
<keyword evidence="10" id="KW-1185">Reference proteome</keyword>
<dbReference type="EMBL" id="ML004472">
    <property type="protein sequence ID" value="RKP29870.1"/>
    <property type="molecule type" value="Genomic_DNA"/>
</dbReference>
<keyword evidence="3 9" id="KW-0378">Hydrolase</keyword>
<evidence type="ECO:0000256" key="4">
    <source>
        <dbReference type="ARBA" id="ARBA00023024"/>
    </source>
</evidence>
<dbReference type="Pfam" id="PF01522">
    <property type="entry name" value="Polysacc_deac_1"/>
    <property type="match status" value="1"/>
</dbReference>
<gene>
    <name evidence="9" type="ORF">METBISCDRAFT_31353</name>
</gene>
<dbReference type="GO" id="GO:0005628">
    <property type="term" value="C:prospore membrane"/>
    <property type="evidence" value="ECO:0007669"/>
    <property type="project" value="TreeGrafter"/>
</dbReference>
<dbReference type="GO" id="GO:0005975">
    <property type="term" value="P:carbohydrate metabolic process"/>
    <property type="evidence" value="ECO:0007669"/>
    <property type="project" value="InterPro"/>
</dbReference>
<keyword evidence="4" id="KW-0624">Polysaccharide degradation</keyword>
<comment type="catalytic activity">
    <reaction evidence="7">
        <text>[(1-&gt;4)-N-acetyl-beta-D-glucosaminyl](n) + n H2O = chitosan + n acetate</text>
        <dbReference type="Rhea" id="RHEA:10464"/>
        <dbReference type="Rhea" id="RHEA-COMP:9593"/>
        <dbReference type="Rhea" id="RHEA-COMP:9597"/>
        <dbReference type="ChEBI" id="CHEBI:15377"/>
        <dbReference type="ChEBI" id="CHEBI:17029"/>
        <dbReference type="ChEBI" id="CHEBI:30089"/>
        <dbReference type="ChEBI" id="CHEBI:57704"/>
        <dbReference type="EC" id="3.5.1.41"/>
    </reaction>
    <physiologicalReaction direction="left-to-right" evidence="7">
        <dbReference type="Rhea" id="RHEA:10465"/>
    </physiologicalReaction>
</comment>
<dbReference type="PROSITE" id="PS51677">
    <property type="entry name" value="NODB"/>
    <property type="match status" value="1"/>
</dbReference>
<dbReference type="InterPro" id="IPR050248">
    <property type="entry name" value="Polysacc_deacetylase_ArnD"/>
</dbReference>
<dbReference type="InterPro" id="IPR002509">
    <property type="entry name" value="NODB_dom"/>
</dbReference>
<dbReference type="GO" id="GO:0004099">
    <property type="term" value="F:chitin deacetylase activity"/>
    <property type="evidence" value="ECO:0007669"/>
    <property type="project" value="UniProtKB-EC"/>
</dbReference>
<dbReference type="EC" id="3.5.1.41" evidence="6"/>
<evidence type="ECO:0000256" key="2">
    <source>
        <dbReference type="ARBA" id="ARBA00022723"/>
    </source>
</evidence>
<evidence type="ECO:0000259" key="8">
    <source>
        <dbReference type="PROSITE" id="PS51677"/>
    </source>
</evidence>
<dbReference type="GO" id="GO:0006032">
    <property type="term" value="P:chitin catabolic process"/>
    <property type="evidence" value="ECO:0007669"/>
    <property type="project" value="UniProtKB-KW"/>
</dbReference>
<dbReference type="PANTHER" id="PTHR10587">
    <property type="entry name" value="GLYCOSYL TRANSFERASE-RELATED"/>
    <property type="match status" value="1"/>
</dbReference>
<dbReference type="Proteomes" id="UP000268321">
    <property type="component" value="Unassembled WGS sequence"/>
</dbReference>
<accession>A0A4P9ZD98</accession>
<comment type="cofactor">
    <cofactor evidence="1">
        <name>Co(2+)</name>
        <dbReference type="ChEBI" id="CHEBI:48828"/>
    </cofactor>
</comment>
<evidence type="ECO:0000313" key="10">
    <source>
        <dbReference type="Proteomes" id="UP000268321"/>
    </source>
</evidence>
<dbReference type="InterPro" id="IPR011330">
    <property type="entry name" value="Glyco_hydro/deAcase_b/a-brl"/>
</dbReference>
<sequence length="288" mass="32448">MLPFFLPTALAVEQPLPFPPWLTDFTGLTEWPGMDPPYIPLDFIDFSQIPADLNAWIHKQGECVGLDRKDVCSFDCHNCVMSDDVYTCSSLSQTFDDGPSPFTSTLTSALAMPVTFFTIGINVVRFPHIYRETADKGHVMGSHTWLHPFLPSQTNEQIVTQLEWLIWAMNATYGHLPKWFRPPYGGVDNRVRAILHQFGMQAVLWDFDSFDWRLASTNDDAGSAALYQSLESFKHSHNNQGLILEHDSMAFTVNTGIHLAGMIGPNQLTVPQCVNGISYIKHFKHQAD</sequence>
<dbReference type="GO" id="GO:0046872">
    <property type="term" value="F:metal ion binding"/>
    <property type="evidence" value="ECO:0007669"/>
    <property type="project" value="UniProtKB-KW"/>
</dbReference>
<dbReference type="GO" id="GO:0030476">
    <property type="term" value="P:ascospore wall assembly"/>
    <property type="evidence" value="ECO:0007669"/>
    <property type="project" value="TreeGrafter"/>
</dbReference>
<evidence type="ECO:0000256" key="1">
    <source>
        <dbReference type="ARBA" id="ARBA00001941"/>
    </source>
</evidence>
<evidence type="ECO:0000313" key="9">
    <source>
        <dbReference type="EMBL" id="RKP29870.1"/>
    </source>
</evidence>
<reference evidence="10" key="1">
    <citation type="journal article" date="2018" name="Nat. Microbiol.">
        <title>Leveraging single-cell genomics to expand the fungal tree of life.</title>
        <authorList>
            <person name="Ahrendt S.R."/>
            <person name="Quandt C.A."/>
            <person name="Ciobanu D."/>
            <person name="Clum A."/>
            <person name="Salamov A."/>
            <person name="Andreopoulos B."/>
            <person name="Cheng J.F."/>
            <person name="Woyke T."/>
            <person name="Pelin A."/>
            <person name="Henrissat B."/>
            <person name="Reynolds N.K."/>
            <person name="Benny G.L."/>
            <person name="Smith M.E."/>
            <person name="James T.Y."/>
            <person name="Grigoriev I.V."/>
        </authorList>
    </citation>
    <scope>NUCLEOTIDE SEQUENCE [LARGE SCALE GENOMIC DNA]</scope>
    <source>
        <strain evidence="10">Baker2002</strain>
    </source>
</reference>
<proteinExistence type="predicted"/>
<keyword evidence="5" id="KW-0170">Cobalt</keyword>
<dbReference type="Gene3D" id="3.20.20.370">
    <property type="entry name" value="Glycoside hydrolase/deacetylase"/>
    <property type="match status" value="1"/>
</dbReference>
<dbReference type="PANTHER" id="PTHR10587:SF133">
    <property type="entry name" value="CHITIN DEACETYLASE 1-RELATED"/>
    <property type="match status" value="1"/>
</dbReference>
<evidence type="ECO:0000256" key="3">
    <source>
        <dbReference type="ARBA" id="ARBA00022801"/>
    </source>
</evidence>
<keyword evidence="4" id="KW-0146">Chitin degradation</keyword>
<dbReference type="AlphaFoldDB" id="A0A4P9ZD98"/>
<name>A0A4P9ZD98_9ASCO</name>
<evidence type="ECO:0000256" key="5">
    <source>
        <dbReference type="ARBA" id="ARBA00023285"/>
    </source>
</evidence>
<dbReference type="SUPFAM" id="SSF88713">
    <property type="entry name" value="Glycoside hydrolase/deacetylase"/>
    <property type="match status" value="1"/>
</dbReference>